<feature type="signal peptide" evidence="8">
    <location>
        <begin position="1"/>
        <end position="20"/>
    </location>
</feature>
<evidence type="ECO:0000256" key="8">
    <source>
        <dbReference type="SAM" id="SignalP"/>
    </source>
</evidence>
<dbReference type="PATRIC" id="fig|1339350.3.peg.3560"/>
<dbReference type="AlphaFoldDB" id="A0A078R082"/>
<dbReference type="Pfam" id="PF13715">
    <property type="entry name" value="CarbopepD_reg_2"/>
    <property type="match status" value="1"/>
</dbReference>
<dbReference type="PROSITE" id="PS52016">
    <property type="entry name" value="TONB_DEPENDENT_REC_3"/>
    <property type="match status" value="1"/>
</dbReference>
<comment type="caution">
    <text evidence="10">The sequence shown here is derived from an EMBL/GenBank/DDBJ whole genome shotgun (WGS) entry which is preliminary data.</text>
</comment>
<feature type="domain" description="TonB-dependent receptor plug" evidence="9">
    <location>
        <begin position="115"/>
        <end position="224"/>
    </location>
</feature>
<dbReference type="SUPFAM" id="SSF49464">
    <property type="entry name" value="Carboxypeptidase regulatory domain-like"/>
    <property type="match status" value="1"/>
</dbReference>
<comment type="subcellular location">
    <subcellularLocation>
        <location evidence="1 7">Cell outer membrane</location>
        <topology evidence="1 7">Multi-pass membrane protein</topology>
    </subcellularLocation>
</comment>
<dbReference type="InterPro" id="IPR012910">
    <property type="entry name" value="Plug_dom"/>
</dbReference>
<keyword evidence="3 7" id="KW-1134">Transmembrane beta strand</keyword>
<evidence type="ECO:0000256" key="1">
    <source>
        <dbReference type="ARBA" id="ARBA00004571"/>
    </source>
</evidence>
<evidence type="ECO:0000313" key="10">
    <source>
        <dbReference type="EMBL" id="KDS28041.1"/>
    </source>
</evidence>
<dbReference type="Gene3D" id="2.60.40.1120">
    <property type="entry name" value="Carboxypeptidase-like, regulatory domain"/>
    <property type="match status" value="1"/>
</dbReference>
<evidence type="ECO:0000256" key="2">
    <source>
        <dbReference type="ARBA" id="ARBA00022448"/>
    </source>
</evidence>
<evidence type="ECO:0000259" key="9">
    <source>
        <dbReference type="Pfam" id="PF07715"/>
    </source>
</evidence>
<evidence type="ECO:0000256" key="4">
    <source>
        <dbReference type="ARBA" id="ARBA00022692"/>
    </source>
</evidence>
<evidence type="ECO:0000256" key="5">
    <source>
        <dbReference type="ARBA" id="ARBA00023136"/>
    </source>
</evidence>
<keyword evidence="6 7" id="KW-0998">Cell outer membrane</keyword>
<dbReference type="InterPro" id="IPR037066">
    <property type="entry name" value="Plug_dom_sf"/>
</dbReference>
<dbReference type="NCBIfam" id="TIGR04056">
    <property type="entry name" value="OMP_RagA_SusC"/>
    <property type="match status" value="1"/>
</dbReference>
<evidence type="ECO:0000313" key="11">
    <source>
        <dbReference type="Proteomes" id="UP000028134"/>
    </source>
</evidence>
<keyword evidence="5 7" id="KW-0472">Membrane</keyword>
<dbReference type="GO" id="GO:0009279">
    <property type="term" value="C:cell outer membrane"/>
    <property type="evidence" value="ECO:0007669"/>
    <property type="project" value="UniProtKB-SubCell"/>
</dbReference>
<gene>
    <name evidence="10" type="ORF">M097_3737</name>
</gene>
<reference evidence="10 11" key="1">
    <citation type="submission" date="2014-04" db="EMBL/GenBank/DDBJ databases">
        <authorList>
            <person name="Sears C."/>
            <person name="Carroll K."/>
            <person name="Sack B.R."/>
            <person name="Qadri F."/>
            <person name="Myers L.L."/>
            <person name="Chung G.-T."/>
            <person name="Escheverria P."/>
            <person name="Fraser C.M."/>
            <person name="Sadzewicz L."/>
            <person name="Shefchek K.A."/>
            <person name="Tallon L."/>
            <person name="Das S.P."/>
            <person name="Daugherty S."/>
            <person name="Mongodin E.F."/>
        </authorList>
    </citation>
    <scope>NUCLEOTIDE SEQUENCE [LARGE SCALE GENOMIC DNA]</scope>
    <source>
        <strain evidence="11">3775 SL(B) 10 (iv)</strain>
    </source>
</reference>
<keyword evidence="4 7" id="KW-0812">Transmembrane</keyword>
<name>A0A078R082_PHOVU</name>
<organism evidence="10 11">
    <name type="scientific">Phocaeicola vulgatus str. 3775 SL</name>
    <name type="common">B</name>
    <name type="synonym">iv</name>
    <dbReference type="NCBI Taxonomy" id="1339350"/>
    <lineage>
        <taxon>Bacteria</taxon>
        <taxon>Pseudomonadati</taxon>
        <taxon>Bacteroidota</taxon>
        <taxon>Bacteroidia</taxon>
        <taxon>Bacteroidales</taxon>
        <taxon>Bacteroidaceae</taxon>
        <taxon>Phocaeicola</taxon>
    </lineage>
</organism>
<dbReference type="InterPro" id="IPR023996">
    <property type="entry name" value="TonB-dep_OMP_SusC/RagA"/>
</dbReference>
<keyword evidence="2 7" id="KW-0813">Transport</keyword>
<dbReference type="Pfam" id="PF07715">
    <property type="entry name" value="Plug"/>
    <property type="match status" value="1"/>
</dbReference>
<dbReference type="Gene3D" id="2.170.130.10">
    <property type="entry name" value="TonB-dependent receptor, plug domain"/>
    <property type="match status" value="1"/>
</dbReference>
<evidence type="ECO:0000256" key="3">
    <source>
        <dbReference type="ARBA" id="ARBA00022452"/>
    </source>
</evidence>
<dbReference type="NCBIfam" id="TIGR04057">
    <property type="entry name" value="SusC_RagA_signa"/>
    <property type="match status" value="1"/>
</dbReference>
<accession>A0A078R082</accession>
<feature type="chain" id="PRO_5001744162" evidence="8">
    <location>
        <begin position="21"/>
        <end position="1084"/>
    </location>
</feature>
<protein>
    <submittedName>
        <fullName evidence="10">TonB-linked outer membrane, SusC/RagA family protein</fullName>
    </submittedName>
</protein>
<proteinExistence type="inferred from homology"/>
<dbReference type="InterPro" id="IPR036942">
    <property type="entry name" value="Beta-barrel_TonB_sf"/>
</dbReference>
<dbReference type="InterPro" id="IPR039426">
    <property type="entry name" value="TonB-dep_rcpt-like"/>
</dbReference>
<evidence type="ECO:0000256" key="7">
    <source>
        <dbReference type="PROSITE-ProRule" id="PRU01360"/>
    </source>
</evidence>
<dbReference type="Gene3D" id="2.40.170.20">
    <property type="entry name" value="TonB-dependent receptor, beta-barrel domain"/>
    <property type="match status" value="1"/>
</dbReference>
<sequence length="1084" mass="121228">MKKISILFLILLCNCTFLYAQQFSITGVVTDKKLKEPIIGASVIVKGTTNGTVTDLDGKFTIQASKSSVLIVSFIGYTPQEFTINGNQTFYQISLAEDTQTLDEVVVVGFGTQKKVNLTGAVATVDKKTLESRPVTSVSQALQGVMPGLNIDMNDKGGRLDYNPTMNIRGTGNLNTGSSASPLVLIDGAEGDINSLNPQDIANISVLKDAAASAIYGSRAPFGVILVTTKSGEAGKATIQYSNNFRWSRPTNIPDMLDSYRFAKYFNAAQKNSGSGTTFIFTDDTIDRIQKYMAGEYPYTSDPNGSQGNNFFPFNVASNDNQNWPRNFIDKTSFGQEHNLSISGGGEKVKYYLSGAFLSQNGQMNYSDENKKRYNISGKVTGQVTKWLSLDFNARFIRSDIEMPTFVKLYGDRFFAETTKLYPMMPLYDNNGHYTRNPKLMQLTSGGRSNSSKDTYFTSGGFHLTPLKGLGIHGQATLRTESYRHQYNVNKVYLYTRDNQPVEEAWLGGDPDLAAGKTFVQSQTQQTSMMTTSLYANYEYSWNKHNFKVTAGMNTEYYYINELIGKRYDVINENVPSINTATGTSDLKGSSKEWATMGYFARLNYDYEGRYLLEGNIRRDGTSRFRGNQRWGTFPSVSIGWNIAREAFWSPAEAYVNLLKLRFSYGSLGNQNTDNYYPTYSIQNITVGSVDAGGRWLLDLANKSNIASSPGLVSSLLTWERVTSYNAGLDFGAFNNRLNGYVEYYIRDTKDMVGPAEEITPLVGASAPKMNNTSLRTKGWELQLTWQDRIGKVGYHASFNLSDAQTEVTEYPNPDKTFYTKDGDGNTIENYWKGKKLGEIWGFKTVGIAKTDEEMQSWIAQHDQSKLPNVGNNIWKAGDIMYANLDDNPAIEKGTSATDPKDLTIIGNYTPRFRFGFSLGADYKGFDINLMFQGVAKRDVWVGGDDRTAYSKGMIFWGINGGQWDSTGYEEHMDYFRPEGDEMGANLNAYYPRPIIGSKQNQQVQSRYLQNAAYIRLKNIQIGYTLPKAWIQKANLEKVRLFFSGDNLWTGTKMSKNFDPELIYQNGMSYPLSYTLSCGINITL</sequence>
<dbReference type="InterPro" id="IPR008969">
    <property type="entry name" value="CarboxyPept-like_regulatory"/>
</dbReference>
<dbReference type="RefSeq" id="WP_032946220.1">
    <property type="nucleotide sequence ID" value="NZ_JNHI01000028.1"/>
</dbReference>
<keyword evidence="8" id="KW-0732">Signal</keyword>
<evidence type="ECO:0000256" key="6">
    <source>
        <dbReference type="ARBA" id="ARBA00023237"/>
    </source>
</evidence>
<dbReference type="Proteomes" id="UP000028134">
    <property type="component" value="Unassembled WGS sequence"/>
</dbReference>
<dbReference type="SUPFAM" id="SSF56935">
    <property type="entry name" value="Porins"/>
    <property type="match status" value="1"/>
</dbReference>
<dbReference type="InterPro" id="IPR023997">
    <property type="entry name" value="TonB-dep_OMP_SusC/RagA_CS"/>
</dbReference>
<dbReference type="EMBL" id="JNHI01000028">
    <property type="protein sequence ID" value="KDS28041.1"/>
    <property type="molecule type" value="Genomic_DNA"/>
</dbReference>
<dbReference type="FunFam" id="2.60.40.1120:FF:000003">
    <property type="entry name" value="Outer membrane protein Omp121"/>
    <property type="match status" value="1"/>
</dbReference>
<comment type="similarity">
    <text evidence="7">Belongs to the TonB-dependent receptor family.</text>
</comment>